<evidence type="ECO:0000256" key="1">
    <source>
        <dbReference type="SAM" id="MobiDB-lite"/>
    </source>
</evidence>
<feature type="region of interest" description="Disordered" evidence="1">
    <location>
        <begin position="1"/>
        <end position="22"/>
    </location>
</feature>
<organism evidence="2 3">
    <name type="scientific">Colletotrichum musicola</name>
    <dbReference type="NCBI Taxonomy" id="2175873"/>
    <lineage>
        <taxon>Eukaryota</taxon>
        <taxon>Fungi</taxon>
        <taxon>Dikarya</taxon>
        <taxon>Ascomycota</taxon>
        <taxon>Pezizomycotina</taxon>
        <taxon>Sordariomycetes</taxon>
        <taxon>Hypocreomycetidae</taxon>
        <taxon>Glomerellales</taxon>
        <taxon>Glomerellaceae</taxon>
        <taxon>Colletotrichum</taxon>
        <taxon>Colletotrichum orchidearum species complex</taxon>
    </lineage>
</organism>
<comment type="caution">
    <text evidence="2">The sequence shown here is derived from an EMBL/GenBank/DDBJ whole genome shotgun (WGS) entry which is preliminary data.</text>
</comment>
<feature type="compositionally biased region" description="Basic and acidic residues" evidence="1">
    <location>
        <begin position="1"/>
        <end position="15"/>
    </location>
</feature>
<gene>
    <name evidence="2" type="ORF">CMUS01_16435</name>
</gene>
<dbReference type="AlphaFoldDB" id="A0A8H6INM2"/>
<evidence type="ECO:0000313" key="3">
    <source>
        <dbReference type="Proteomes" id="UP000639643"/>
    </source>
</evidence>
<name>A0A8H6INM2_9PEZI</name>
<reference evidence="2" key="1">
    <citation type="journal article" date="2020" name="Phytopathology">
        <title>Genome Sequence Resources of Colletotrichum truncatum, C. plurivorum, C. musicola, and C. sojae: Four Species Pathogenic to Soybean (Glycine max).</title>
        <authorList>
            <person name="Rogerio F."/>
            <person name="Boufleur T.R."/>
            <person name="Ciampi-Guillardi M."/>
            <person name="Sukno S.A."/>
            <person name="Thon M.R."/>
            <person name="Massola Junior N.S."/>
            <person name="Baroncelli R."/>
        </authorList>
    </citation>
    <scope>NUCLEOTIDE SEQUENCE</scope>
    <source>
        <strain evidence="2">LFN0074</strain>
    </source>
</reference>
<keyword evidence="3" id="KW-1185">Reference proteome</keyword>
<sequence>MHRRCQRDDQVRDEYGEAGCTD</sequence>
<proteinExistence type="predicted"/>
<dbReference type="Proteomes" id="UP000639643">
    <property type="component" value="Unassembled WGS sequence"/>
</dbReference>
<evidence type="ECO:0000313" key="2">
    <source>
        <dbReference type="EMBL" id="KAF6787861.1"/>
    </source>
</evidence>
<accession>A0A8H6INM2</accession>
<dbReference type="EMBL" id="WIGM01001857">
    <property type="protein sequence ID" value="KAF6787861.1"/>
    <property type="molecule type" value="Genomic_DNA"/>
</dbReference>
<protein>
    <submittedName>
        <fullName evidence="2">Uncharacterized protein</fullName>
    </submittedName>
</protein>